<dbReference type="PANTHER" id="PTHR33048:SF131">
    <property type="entry name" value="INTEGRAL MEMBRANE PROTEIN"/>
    <property type="match status" value="1"/>
</dbReference>
<evidence type="ECO:0000256" key="5">
    <source>
        <dbReference type="ARBA" id="ARBA00038359"/>
    </source>
</evidence>
<dbReference type="EMBL" id="ML976724">
    <property type="protein sequence ID" value="KAF1968089.1"/>
    <property type="molecule type" value="Genomic_DNA"/>
</dbReference>
<evidence type="ECO:0000256" key="1">
    <source>
        <dbReference type="ARBA" id="ARBA00004141"/>
    </source>
</evidence>
<keyword evidence="2" id="KW-0812">Transmembrane</keyword>
<name>A0A6A5UVT3_9PLEO</name>
<proteinExistence type="inferred from homology"/>
<dbReference type="AlphaFoldDB" id="A0A6A5UVT3"/>
<keyword evidence="4" id="KW-0472">Membrane</keyword>
<organism evidence="7 8">
    <name type="scientific">Bimuria novae-zelandiae CBS 107.79</name>
    <dbReference type="NCBI Taxonomy" id="1447943"/>
    <lineage>
        <taxon>Eukaryota</taxon>
        <taxon>Fungi</taxon>
        <taxon>Dikarya</taxon>
        <taxon>Ascomycota</taxon>
        <taxon>Pezizomycotina</taxon>
        <taxon>Dothideomycetes</taxon>
        <taxon>Pleosporomycetidae</taxon>
        <taxon>Pleosporales</taxon>
        <taxon>Massarineae</taxon>
        <taxon>Didymosphaeriaceae</taxon>
        <taxon>Bimuria</taxon>
    </lineage>
</organism>
<keyword evidence="8" id="KW-1185">Reference proteome</keyword>
<evidence type="ECO:0000259" key="6">
    <source>
        <dbReference type="Pfam" id="PF20684"/>
    </source>
</evidence>
<evidence type="ECO:0000313" key="8">
    <source>
        <dbReference type="Proteomes" id="UP000800036"/>
    </source>
</evidence>
<dbReference type="OrthoDB" id="408702at2759"/>
<dbReference type="Pfam" id="PF20684">
    <property type="entry name" value="Fung_rhodopsin"/>
    <property type="match status" value="1"/>
</dbReference>
<comment type="subcellular location">
    <subcellularLocation>
        <location evidence="1">Membrane</location>
        <topology evidence="1">Multi-pass membrane protein</topology>
    </subcellularLocation>
</comment>
<accession>A0A6A5UVT3</accession>
<evidence type="ECO:0000256" key="2">
    <source>
        <dbReference type="ARBA" id="ARBA00022692"/>
    </source>
</evidence>
<reference evidence="7" key="1">
    <citation type="journal article" date="2020" name="Stud. Mycol.">
        <title>101 Dothideomycetes genomes: a test case for predicting lifestyles and emergence of pathogens.</title>
        <authorList>
            <person name="Haridas S."/>
            <person name="Albert R."/>
            <person name="Binder M."/>
            <person name="Bloem J."/>
            <person name="Labutti K."/>
            <person name="Salamov A."/>
            <person name="Andreopoulos B."/>
            <person name="Baker S."/>
            <person name="Barry K."/>
            <person name="Bills G."/>
            <person name="Bluhm B."/>
            <person name="Cannon C."/>
            <person name="Castanera R."/>
            <person name="Culley D."/>
            <person name="Daum C."/>
            <person name="Ezra D."/>
            <person name="Gonzalez J."/>
            <person name="Henrissat B."/>
            <person name="Kuo A."/>
            <person name="Liang C."/>
            <person name="Lipzen A."/>
            <person name="Lutzoni F."/>
            <person name="Magnuson J."/>
            <person name="Mondo S."/>
            <person name="Nolan M."/>
            <person name="Ohm R."/>
            <person name="Pangilinan J."/>
            <person name="Park H.-J."/>
            <person name="Ramirez L."/>
            <person name="Alfaro M."/>
            <person name="Sun H."/>
            <person name="Tritt A."/>
            <person name="Yoshinaga Y."/>
            <person name="Zwiers L.-H."/>
            <person name="Turgeon B."/>
            <person name="Goodwin S."/>
            <person name="Spatafora J."/>
            <person name="Crous P."/>
            <person name="Grigoriev I."/>
        </authorList>
    </citation>
    <scope>NUCLEOTIDE SEQUENCE</scope>
    <source>
        <strain evidence="7">CBS 107.79</strain>
    </source>
</reference>
<dbReference type="GO" id="GO:0016020">
    <property type="term" value="C:membrane"/>
    <property type="evidence" value="ECO:0007669"/>
    <property type="project" value="UniProtKB-SubCell"/>
</dbReference>
<evidence type="ECO:0000256" key="4">
    <source>
        <dbReference type="ARBA" id="ARBA00023136"/>
    </source>
</evidence>
<comment type="similarity">
    <text evidence="5">Belongs to the SAT4 family.</text>
</comment>
<evidence type="ECO:0000256" key="3">
    <source>
        <dbReference type="ARBA" id="ARBA00022989"/>
    </source>
</evidence>
<dbReference type="InterPro" id="IPR052337">
    <property type="entry name" value="SAT4-like"/>
</dbReference>
<evidence type="ECO:0000313" key="7">
    <source>
        <dbReference type="EMBL" id="KAF1968089.1"/>
    </source>
</evidence>
<protein>
    <recommendedName>
        <fullName evidence="6">Rhodopsin domain-containing protein</fullName>
    </recommendedName>
</protein>
<dbReference type="InterPro" id="IPR049326">
    <property type="entry name" value="Rhodopsin_dom_fungi"/>
</dbReference>
<keyword evidence="3" id="KW-1133">Transmembrane helix</keyword>
<sequence>MDHSQLSGYLPSYDFQLLANQSLLGQRCSGTLHQHHCFGLRQFRVSDCPGHHFAHIPGDLHTPAEDGASLQDRCGLMFALGTFGCIATFIRLQSLLTFKTTIDPTWDYVPITIWSEVELSCAFACVSLPAIRILLVKMFLHSIFSSANRSRNTTNPTTPQIMYPKSMPQAIPAQVKAKRQSV</sequence>
<feature type="domain" description="Rhodopsin" evidence="6">
    <location>
        <begin position="76"/>
        <end position="136"/>
    </location>
</feature>
<dbReference type="Proteomes" id="UP000800036">
    <property type="component" value="Unassembled WGS sequence"/>
</dbReference>
<gene>
    <name evidence="7" type="ORF">BU23DRAFT_269783</name>
</gene>
<dbReference type="PANTHER" id="PTHR33048">
    <property type="entry name" value="PTH11-LIKE INTEGRAL MEMBRANE PROTEIN (AFU_ORTHOLOGUE AFUA_5G11245)"/>
    <property type="match status" value="1"/>
</dbReference>